<protein>
    <recommendedName>
        <fullName evidence="4">Secreted protein</fullName>
    </recommendedName>
</protein>
<reference evidence="2 3" key="1">
    <citation type="submission" date="2024-05" db="EMBL/GenBank/DDBJ databases">
        <authorList>
            <person name="Wallberg A."/>
        </authorList>
    </citation>
    <scope>NUCLEOTIDE SEQUENCE [LARGE SCALE GENOMIC DNA]</scope>
</reference>
<dbReference type="PROSITE" id="PS51257">
    <property type="entry name" value="PROKAR_LIPOPROTEIN"/>
    <property type="match status" value="1"/>
</dbReference>
<keyword evidence="1" id="KW-0472">Membrane</keyword>
<evidence type="ECO:0000313" key="3">
    <source>
        <dbReference type="Proteomes" id="UP001497623"/>
    </source>
</evidence>
<accession>A0AAV2SC50</accession>
<keyword evidence="3" id="KW-1185">Reference proteome</keyword>
<sequence>MARKDMVACRRHLVCLIFGGSNCCGTMGCANVLLLLVVISNIEDVVGNTEGPPRHLGIQPRILTGEFISESAVPIVGRQQQDSGQFQFADLPTSLGTVSGTIE</sequence>
<keyword evidence="1" id="KW-0812">Transmembrane</keyword>
<dbReference type="EMBL" id="CAXKWB010061186">
    <property type="protein sequence ID" value="CAL4184030.1"/>
    <property type="molecule type" value="Genomic_DNA"/>
</dbReference>
<proteinExistence type="predicted"/>
<evidence type="ECO:0000313" key="2">
    <source>
        <dbReference type="EMBL" id="CAL4184030.1"/>
    </source>
</evidence>
<keyword evidence="1" id="KW-1133">Transmembrane helix</keyword>
<feature type="transmembrane region" description="Helical" evidence="1">
    <location>
        <begin position="12"/>
        <end position="39"/>
    </location>
</feature>
<evidence type="ECO:0008006" key="4">
    <source>
        <dbReference type="Google" id="ProtNLM"/>
    </source>
</evidence>
<feature type="non-terminal residue" evidence="2">
    <location>
        <position position="103"/>
    </location>
</feature>
<organism evidence="2 3">
    <name type="scientific">Meganyctiphanes norvegica</name>
    <name type="common">Northern krill</name>
    <name type="synonym">Thysanopoda norvegica</name>
    <dbReference type="NCBI Taxonomy" id="48144"/>
    <lineage>
        <taxon>Eukaryota</taxon>
        <taxon>Metazoa</taxon>
        <taxon>Ecdysozoa</taxon>
        <taxon>Arthropoda</taxon>
        <taxon>Crustacea</taxon>
        <taxon>Multicrustacea</taxon>
        <taxon>Malacostraca</taxon>
        <taxon>Eumalacostraca</taxon>
        <taxon>Eucarida</taxon>
        <taxon>Euphausiacea</taxon>
        <taxon>Euphausiidae</taxon>
        <taxon>Meganyctiphanes</taxon>
    </lineage>
</organism>
<name>A0AAV2SC50_MEGNR</name>
<dbReference type="Proteomes" id="UP001497623">
    <property type="component" value="Unassembled WGS sequence"/>
</dbReference>
<dbReference type="AlphaFoldDB" id="A0AAV2SC50"/>
<gene>
    <name evidence="2" type="ORF">MNOR_LOCUS35754</name>
</gene>
<comment type="caution">
    <text evidence="2">The sequence shown here is derived from an EMBL/GenBank/DDBJ whole genome shotgun (WGS) entry which is preliminary data.</text>
</comment>
<evidence type="ECO:0000256" key="1">
    <source>
        <dbReference type="SAM" id="Phobius"/>
    </source>
</evidence>